<dbReference type="EMBL" id="QKYT01000093">
    <property type="protein sequence ID" value="RIA93968.1"/>
    <property type="molecule type" value="Genomic_DNA"/>
</dbReference>
<dbReference type="GO" id="GO:0016020">
    <property type="term" value="C:membrane"/>
    <property type="evidence" value="ECO:0007669"/>
    <property type="project" value="UniProtKB-SubCell"/>
</dbReference>
<dbReference type="PANTHER" id="PTHR48042">
    <property type="entry name" value="ABC TRANSPORTER G FAMILY MEMBER 11"/>
    <property type="match status" value="1"/>
</dbReference>
<dbReference type="STRING" id="658196.A0A397T6T2"/>
<keyword evidence="12" id="KW-1185">Reference proteome</keyword>
<feature type="transmembrane region" description="Helical" evidence="9">
    <location>
        <begin position="416"/>
        <end position="437"/>
    </location>
</feature>
<dbReference type="InterPro" id="IPR052215">
    <property type="entry name" value="Plant_ABCG"/>
</dbReference>
<dbReference type="Gene3D" id="3.40.50.300">
    <property type="entry name" value="P-loop containing nucleotide triphosphate hydrolases"/>
    <property type="match status" value="1"/>
</dbReference>
<dbReference type="PROSITE" id="PS50893">
    <property type="entry name" value="ABC_TRANSPORTER_2"/>
    <property type="match status" value="1"/>
</dbReference>
<evidence type="ECO:0000256" key="3">
    <source>
        <dbReference type="ARBA" id="ARBA00022448"/>
    </source>
</evidence>
<keyword evidence="4 9" id="KW-0812">Transmembrane</keyword>
<dbReference type="GO" id="GO:0016887">
    <property type="term" value="F:ATP hydrolysis activity"/>
    <property type="evidence" value="ECO:0007669"/>
    <property type="project" value="InterPro"/>
</dbReference>
<keyword evidence="5" id="KW-0547">Nucleotide-binding</keyword>
<feature type="transmembrane region" description="Helical" evidence="9">
    <location>
        <begin position="381"/>
        <end position="404"/>
    </location>
</feature>
<keyword evidence="6" id="KW-0067">ATP-binding</keyword>
<evidence type="ECO:0000256" key="8">
    <source>
        <dbReference type="ARBA" id="ARBA00023136"/>
    </source>
</evidence>
<feature type="domain" description="ABC transporter" evidence="10">
    <location>
        <begin position="45"/>
        <end position="288"/>
    </location>
</feature>
<keyword evidence="3" id="KW-0813">Transport</keyword>
<gene>
    <name evidence="11" type="ORF">C1645_803769</name>
</gene>
<protein>
    <submittedName>
        <fullName evidence="11">ABC transporter</fullName>
    </submittedName>
</protein>
<dbReference type="GO" id="GO:0005524">
    <property type="term" value="F:ATP binding"/>
    <property type="evidence" value="ECO:0007669"/>
    <property type="project" value="UniProtKB-KW"/>
</dbReference>
<evidence type="ECO:0000256" key="9">
    <source>
        <dbReference type="SAM" id="Phobius"/>
    </source>
</evidence>
<evidence type="ECO:0000256" key="1">
    <source>
        <dbReference type="ARBA" id="ARBA00004141"/>
    </source>
</evidence>
<evidence type="ECO:0000256" key="5">
    <source>
        <dbReference type="ARBA" id="ARBA00022741"/>
    </source>
</evidence>
<dbReference type="Pfam" id="PF19055">
    <property type="entry name" value="ABC2_membrane_7"/>
    <property type="match status" value="1"/>
</dbReference>
<keyword evidence="8 9" id="KW-0472">Membrane</keyword>
<comment type="caution">
    <text evidence="11">The sequence shown here is derived from an EMBL/GenBank/DDBJ whole genome shotgun (WGS) entry which is preliminary data.</text>
</comment>
<dbReference type="InterPro" id="IPR043926">
    <property type="entry name" value="ABCG_dom"/>
</dbReference>
<dbReference type="Pfam" id="PF01061">
    <property type="entry name" value="ABC2_membrane"/>
    <property type="match status" value="1"/>
</dbReference>
<comment type="similarity">
    <text evidence="2">Belongs to the ABC transporter superfamily. ABCG family. Eye pigment precursor importer (TC 3.A.1.204) subfamily.</text>
</comment>
<evidence type="ECO:0000256" key="2">
    <source>
        <dbReference type="ARBA" id="ARBA00005814"/>
    </source>
</evidence>
<evidence type="ECO:0000313" key="12">
    <source>
        <dbReference type="Proteomes" id="UP000265703"/>
    </source>
</evidence>
<dbReference type="GO" id="GO:0140359">
    <property type="term" value="F:ABC-type transporter activity"/>
    <property type="evidence" value="ECO:0007669"/>
    <property type="project" value="InterPro"/>
</dbReference>
<reference evidence="11 12" key="1">
    <citation type="submission" date="2018-06" db="EMBL/GenBank/DDBJ databases">
        <title>Comparative genomics reveals the genomic features of Rhizophagus irregularis, R. cerebriforme, R. diaphanum and Gigaspora rosea, and their symbiotic lifestyle signature.</title>
        <authorList>
            <person name="Morin E."/>
            <person name="San Clemente H."/>
            <person name="Chen E.C.H."/>
            <person name="De La Providencia I."/>
            <person name="Hainaut M."/>
            <person name="Kuo A."/>
            <person name="Kohler A."/>
            <person name="Murat C."/>
            <person name="Tang N."/>
            <person name="Roy S."/>
            <person name="Loubradou J."/>
            <person name="Henrissat B."/>
            <person name="Grigoriev I.V."/>
            <person name="Corradi N."/>
            <person name="Roux C."/>
            <person name="Martin F.M."/>
        </authorList>
    </citation>
    <scope>NUCLEOTIDE SEQUENCE [LARGE SCALE GENOMIC DNA]</scope>
    <source>
        <strain evidence="11 12">DAOM 227022</strain>
    </source>
</reference>
<feature type="transmembrane region" description="Helical" evidence="9">
    <location>
        <begin position="457"/>
        <end position="481"/>
    </location>
</feature>
<dbReference type="SUPFAM" id="SSF52540">
    <property type="entry name" value="P-loop containing nucleoside triphosphate hydrolases"/>
    <property type="match status" value="1"/>
</dbReference>
<accession>A0A397T6T2</accession>
<comment type="subcellular location">
    <subcellularLocation>
        <location evidence="1">Membrane</location>
        <topology evidence="1">Multi-pass membrane protein</topology>
    </subcellularLocation>
</comment>
<feature type="transmembrane region" description="Helical" evidence="9">
    <location>
        <begin position="520"/>
        <end position="543"/>
    </location>
</feature>
<feature type="transmembrane region" description="Helical" evidence="9">
    <location>
        <begin position="624"/>
        <end position="645"/>
    </location>
</feature>
<dbReference type="InterPro" id="IPR013525">
    <property type="entry name" value="ABC2_TM"/>
</dbReference>
<evidence type="ECO:0000256" key="7">
    <source>
        <dbReference type="ARBA" id="ARBA00022989"/>
    </source>
</evidence>
<dbReference type="SMART" id="SM00382">
    <property type="entry name" value="AAA"/>
    <property type="match status" value="1"/>
</dbReference>
<evidence type="ECO:0000256" key="6">
    <source>
        <dbReference type="ARBA" id="ARBA00022840"/>
    </source>
</evidence>
<dbReference type="PANTHER" id="PTHR48042:SF11">
    <property type="entry name" value="ABC TRANSPORTER G FAMILY MEMBER 11"/>
    <property type="match status" value="1"/>
</dbReference>
<feature type="transmembrane region" description="Helical" evidence="9">
    <location>
        <begin position="493"/>
        <end position="514"/>
    </location>
</feature>
<sequence length="650" mass="73491">MPEEYFKGEFESKDYTVSITSVSSADINEQYVTSNFSSKSSPVSLAWKNLTYQITDPKTKKQKRIVQNVNGIVNPGEVLAIMGPSGAGKSTFLDLLAGRKDPKNVSGTVFLNGKPGDVKYVSTYVMQDDALMGVLTVRENIQFAADLCFPTTYTQLEKYARIQNIIQEFGLERVADNKIGTVFVRGISGGEKRRCAIASQVLTLPKVIFLDEPTTGLDSAAAYNVMNAIVNMAKRYELTVVASIHQPSTETYALFDKLLLLGHGKTLYFGEREKAINYFEQLGYACPPYNNPADHFLKLVNSDFMKDISEAEQHITKFSIAYSKSTYITNINRQIDETIRLANNYGEIISKKTAKRYARNFFMQTIILMKRSFKNATRNILMFWIRVAMYMCLALLMGSTWWKVGYDQKNIQDRFSAHFFSVAFLAFMSVAGIPGFLEERLVFQRERSNGFYSVGPYVLANTLISIPFLIIITVSFSMIAYPMIGLHENLHNAFYFNIFLFLALFVAESMVVFISAAIPIFVAALAITAFANGFFMVVEGYFVRRDSIRKILKWANYIDYQKYSFEAIVKNDLVGLTFNCDPDPSGQTTCLCNYGGVEATKTCKFTGQEVLNSYGYTDINLYEWALALLGLILAFRIGFYLILLFRKNRH</sequence>
<dbReference type="Pfam" id="PF00005">
    <property type="entry name" value="ABC_tran"/>
    <property type="match status" value="1"/>
</dbReference>
<dbReference type="InterPro" id="IPR003439">
    <property type="entry name" value="ABC_transporter-like_ATP-bd"/>
</dbReference>
<evidence type="ECO:0000256" key="4">
    <source>
        <dbReference type="ARBA" id="ARBA00022692"/>
    </source>
</evidence>
<proteinExistence type="inferred from homology"/>
<organism evidence="11 12">
    <name type="scientific">Glomus cerebriforme</name>
    <dbReference type="NCBI Taxonomy" id="658196"/>
    <lineage>
        <taxon>Eukaryota</taxon>
        <taxon>Fungi</taxon>
        <taxon>Fungi incertae sedis</taxon>
        <taxon>Mucoromycota</taxon>
        <taxon>Glomeromycotina</taxon>
        <taxon>Glomeromycetes</taxon>
        <taxon>Glomerales</taxon>
        <taxon>Glomeraceae</taxon>
        <taxon>Glomus</taxon>
    </lineage>
</organism>
<name>A0A397T6T2_9GLOM</name>
<dbReference type="InterPro" id="IPR027417">
    <property type="entry name" value="P-loop_NTPase"/>
</dbReference>
<evidence type="ECO:0000313" key="11">
    <source>
        <dbReference type="EMBL" id="RIA93968.1"/>
    </source>
</evidence>
<dbReference type="CDD" id="cd03213">
    <property type="entry name" value="ABCG_EPDR"/>
    <property type="match status" value="1"/>
</dbReference>
<evidence type="ECO:0000259" key="10">
    <source>
        <dbReference type="PROSITE" id="PS50893"/>
    </source>
</evidence>
<dbReference type="InterPro" id="IPR003593">
    <property type="entry name" value="AAA+_ATPase"/>
</dbReference>
<dbReference type="OrthoDB" id="66620at2759"/>
<dbReference type="AlphaFoldDB" id="A0A397T6T2"/>
<dbReference type="Proteomes" id="UP000265703">
    <property type="component" value="Unassembled WGS sequence"/>
</dbReference>
<keyword evidence="7 9" id="KW-1133">Transmembrane helix</keyword>